<keyword evidence="5 7" id="KW-1133">Transmembrane helix</keyword>
<sequence length="341" mass="37912">MSFQRYIVRRILFVIPVVFGITFFAFFIANAVPADPVTANLPQSALNNPEIVEAFQRRWGLDRPPVERYITYVSNLVQGDLGTSIKTRRPVIDDIRRFLPATMELATYSILVGISLGVGLGVISALYRNTIVDYAARVFSLIGVSFPVFLLALIALSVFYVQLGWTAGLGRLDIVLQTRQPPPVTGWLTIDSLLRGDMRTFQSALSHLILPSLVLGSYVSGIIARITRSSLLEVLGQDYIRTARSKGLRERFVIRRHAMRNAMIPIVTVIGLSYGSLLSGAVLTESIFAWPGIGRYMYQASTSQDFPAIMGVSILIALIFVGVNFVVDILYYFLDPRIRLT</sequence>
<feature type="transmembrane region" description="Helical" evidence="7">
    <location>
        <begin position="308"/>
        <end position="334"/>
    </location>
</feature>
<keyword evidence="3" id="KW-1003">Cell membrane</keyword>
<feature type="transmembrane region" description="Helical" evidence="7">
    <location>
        <begin position="105"/>
        <end position="127"/>
    </location>
</feature>
<feature type="transmembrane region" description="Helical" evidence="7">
    <location>
        <begin position="139"/>
        <end position="161"/>
    </location>
</feature>
<keyword evidence="6 7" id="KW-0472">Membrane</keyword>
<dbReference type="PANTHER" id="PTHR43163">
    <property type="entry name" value="DIPEPTIDE TRANSPORT SYSTEM PERMEASE PROTEIN DPPB-RELATED"/>
    <property type="match status" value="1"/>
</dbReference>
<dbReference type="GO" id="GO:0071916">
    <property type="term" value="F:dipeptide transmembrane transporter activity"/>
    <property type="evidence" value="ECO:0007669"/>
    <property type="project" value="TreeGrafter"/>
</dbReference>
<evidence type="ECO:0000256" key="7">
    <source>
        <dbReference type="RuleBase" id="RU363032"/>
    </source>
</evidence>
<dbReference type="PROSITE" id="PS50928">
    <property type="entry name" value="ABC_TM1"/>
    <property type="match status" value="1"/>
</dbReference>
<evidence type="ECO:0000259" key="8">
    <source>
        <dbReference type="PROSITE" id="PS50928"/>
    </source>
</evidence>
<feature type="transmembrane region" description="Helical" evidence="7">
    <location>
        <begin position="204"/>
        <end position="224"/>
    </location>
</feature>
<dbReference type="InterPro" id="IPR000515">
    <property type="entry name" value="MetI-like"/>
</dbReference>
<evidence type="ECO:0000256" key="4">
    <source>
        <dbReference type="ARBA" id="ARBA00022692"/>
    </source>
</evidence>
<gene>
    <name evidence="9" type="ORF">CEN41_01340</name>
</gene>
<feature type="transmembrane region" description="Helical" evidence="7">
    <location>
        <begin position="12"/>
        <end position="32"/>
    </location>
</feature>
<evidence type="ECO:0000256" key="3">
    <source>
        <dbReference type="ARBA" id="ARBA00022475"/>
    </source>
</evidence>
<dbReference type="GO" id="GO:0005886">
    <property type="term" value="C:plasma membrane"/>
    <property type="evidence" value="ECO:0007669"/>
    <property type="project" value="UniProtKB-SubCell"/>
</dbReference>
<feature type="transmembrane region" description="Helical" evidence="7">
    <location>
        <begin position="262"/>
        <end position="288"/>
    </location>
</feature>
<comment type="similarity">
    <text evidence="7">Belongs to the binding-protein-dependent transport system permease family.</text>
</comment>
<dbReference type="Pfam" id="PF00528">
    <property type="entry name" value="BPD_transp_1"/>
    <property type="match status" value="1"/>
</dbReference>
<evidence type="ECO:0000256" key="2">
    <source>
        <dbReference type="ARBA" id="ARBA00022448"/>
    </source>
</evidence>
<dbReference type="Gene3D" id="1.10.3720.10">
    <property type="entry name" value="MetI-like"/>
    <property type="match status" value="1"/>
</dbReference>
<dbReference type="Pfam" id="PF19300">
    <property type="entry name" value="BPD_transp_1_N"/>
    <property type="match status" value="1"/>
</dbReference>
<dbReference type="PANTHER" id="PTHR43163:SF6">
    <property type="entry name" value="DIPEPTIDE TRANSPORT SYSTEM PERMEASE PROTEIN DPPB-RELATED"/>
    <property type="match status" value="1"/>
</dbReference>
<evidence type="ECO:0000256" key="1">
    <source>
        <dbReference type="ARBA" id="ARBA00004651"/>
    </source>
</evidence>
<name>A0A2N6MNR1_9CYAN</name>
<comment type="subcellular location">
    <subcellularLocation>
        <location evidence="1 7">Cell membrane</location>
        <topology evidence="1 7">Multi-pass membrane protein</topology>
    </subcellularLocation>
</comment>
<accession>A0A2N6MNR1</accession>
<dbReference type="InterPro" id="IPR035906">
    <property type="entry name" value="MetI-like_sf"/>
</dbReference>
<dbReference type="SUPFAM" id="SSF161098">
    <property type="entry name" value="MetI-like"/>
    <property type="match status" value="1"/>
</dbReference>
<dbReference type="CDD" id="cd06261">
    <property type="entry name" value="TM_PBP2"/>
    <property type="match status" value="1"/>
</dbReference>
<evidence type="ECO:0000313" key="10">
    <source>
        <dbReference type="Proteomes" id="UP000234966"/>
    </source>
</evidence>
<organism evidence="9 10">
    <name type="scientific">Fischerella thermalis CCMEE 5330</name>
    <dbReference type="NCBI Taxonomy" id="2019670"/>
    <lineage>
        <taxon>Bacteria</taxon>
        <taxon>Bacillati</taxon>
        <taxon>Cyanobacteriota</taxon>
        <taxon>Cyanophyceae</taxon>
        <taxon>Nostocales</taxon>
        <taxon>Hapalosiphonaceae</taxon>
        <taxon>Fischerella</taxon>
    </lineage>
</organism>
<keyword evidence="2 7" id="KW-0813">Transport</keyword>
<reference evidence="9 10" key="1">
    <citation type="submission" date="2017-07" db="EMBL/GenBank/DDBJ databases">
        <title>Genomes of Fischerella (Mastigocladus) sp. strains.</title>
        <authorList>
            <person name="Miller S.R."/>
        </authorList>
    </citation>
    <scope>NUCLEOTIDE SEQUENCE [LARGE SCALE GENOMIC DNA]</scope>
    <source>
        <strain evidence="9 10">CCMEE 5330</strain>
    </source>
</reference>
<comment type="caution">
    <text evidence="9">The sequence shown here is derived from an EMBL/GenBank/DDBJ whole genome shotgun (WGS) entry which is preliminary data.</text>
</comment>
<proteinExistence type="inferred from homology"/>
<dbReference type="Proteomes" id="UP000234966">
    <property type="component" value="Unassembled WGS sequence"/>
</dbReference>
<evidence type="ECO:0000313" key="9">
    <source>
        <dbReference type="EMBL" id="PMB48396.1"/>
    </source>
</evidence>
<evidence type="ECO:0000256" key="5">
    <source>
        <dbReference type="ARBA" id="ARBA00022989"/>
    </source>
</evidence>
<dbReference type="EMBL" id="NMQI01000029">
    <property type="protein sequence ID" value="PMB48396.1"/>
    <property type="molecule type" value="Genomic_DNA"/>
</dbReference>
<dbReference type="InterPro" id="IPR045621">
    <property type="entry name" value="BPD_transp_1_N"/>
</dbReference>
<keyword evidence="4 7" id="KW-0812">Transmembrane</keyword>
<dbReference type="AlphaFoldDB" id="A0A2N6MNR1"/>
<evidence type="ECO:0000256" key="6">
    <source>
        <dbReference type="ARBA" id="ARBA00023136"/>
    </source>
</evidence>
<protein>
    <submittedName>
        <fullName evidence="9">Peptide ABC transporter permease</fullName>
    </submittedName>
</protein>
<feature type="domain" description="ABC transmembrane type-1" evidence="8">
    <location>
        <begin position="99"/>
        <end position="331"/>
    </location>
</feature>